<accession>A0A371IBL7</accession>
<organism evidence="1 2">
    <name type="scientific">Mucuna pruriens</name>
    <name type="common">Velvet bean</name>
    <name type="synonym">Dolichos pruriens</name>
    <dbReference type="NCBI Taxonomy" id="157652"/>
    <lineage>
        <taxon>Eukaryota</taxon>
        <taxon>Viridiplantae</taxon>
        <taxon>Streptophyta</taxon>
        <taxon>Embryophyta</taxon>
        <taxon>Tracheophyta</taxon>
        <taxon>Spermatophyta</taxon>
        <taxon>Magnoliopsida</taxon>
        <taxon>eudicotyledons</taxon>
        <taxon>Gunneridae</taxon>
        <taxon>Pentapetalae</taxon>
        <taxon>rosids</taxon>
        <taxon>fabids</taxon>
        <taxon>Fabales</taxon>
        <taxon>Fabaceae</taxon>
        <taxon>Papilionoideae</taxon>
        <taxon>50 kb inversion clade</taxon>
        <taxon>NPAAA clade</taxon>
        <taxon>indigoferoid/millettioid clade</taxon>
        <taxon>Phaseoleae</taxon>
        <taxon>Mucuna</taxon>
    </lineage>
</organism>
<reference evidence="1" key="1">
    <citation type="submission" date="2018-05" db="EMBL/GenBank/DDBJ databases">
        <title>Draft genome of Mucuna pruriens seed.</title>
        <authorList>
            <person name="Nnadi N.E."/>
            <person name="Vos R."/>
            <person name="Hasami M.H."/>
            <person name="Devisetty U.K."/>
            <person name="Aguiy J.C."/>
        </authorList>
    </citation>
    <scope>NUCLEOTIDE SEQUENCE [LARGE SCALE GENOMIC DNA]</scope>
    <source>
        <strain evidence="1">JCA_2017</strain>
    </source>
</reference>
<gene>
    <name evidence="1" type="ORF">CR513_02767</name>
</gene>
<protein>
    <recommendedName>
        <fullName evidence="3">Copia protein</fullName>
    </recommendedName>
</protein>
<proteinExistence type="predicted"/>
<evidence type="ECO:0008006" key="3">
    <source>
        <dbReference type="Google" id="ProtNLM"/>
    </source>
</evidence>
<name>A0A371IBL7_MUCPR</name>
<comment type="caution">
    <text evidence="1">The sequence shown here is derived from an EMBL/GenBank/DDBJ whole genome shotgun (WGS) entry which is preliminary data.</text>
</comment>
<sequence length="136" mass="16404">MEMYTKPTQYNVWRIITQGDFIVAKSKLEWNQDDFNLLQLNAKTRCIINYALSKSKIKKFCNYKITKKMITRDGIEDVHLRKSFTLQRHYEIFMMKDGETIDEMLEFFRAQNNHKILDSLPKFWEPKSIAIQEDRD</sequence>
<feature type="non-terminal residue" evidence="1">
    <location>
        <position position="1"/>
    </location>
</feature>
<dbReference type="PANTHER" id="PTHR34676:SF27">
    <property type="entry name" value="ASPARTYL-TRNA SYNTHETASE"/>
    <property type="match status" value="1"/>
</dbReference>
<dbReference type="AlphaFoldDB" id="A0A371IBL7"/>
<evidence type="ECO:0000313" key="1">
    <source>
        <dbReference type="EMBL" id="RDY12447.1"/>
    </source>
</evidence>
<evidence type="ECO:0000313" key="2">
    <source>
        <dbReference type="Proteomes" id="UP000257109"/>
    </source>
</evidence>
<dbReference type="EMBL" id="QJKJ01000465">
    <property type="protein sequence ID" value="RDY12447.1"/>
    <property type="molecule type" value="Genomic_DNA"/>
</dbReference>
<dbReference type="Proteomes" id="UP000257109">
    <property type="component" value="Unassembled WGS sequence"/>
</dbReference>
<dbReference type="PANTHER" id="PTHR34676">
    <property type="entry name" value="DUF4219 DOMAIN-CONTAINING PROTEIN-RELATED"/>
    <property type="match status" value="1"/>
</dbReference>
<keyword evidence="2" id="KW-1185">Reference proteome</keyword>
<dbReference type="OrthoDB" id="1932348at2759"/>